<dbReference type="EMBL" id="CM043015">
    <property type="protein sequence ID" value="KAI4471419.1"/>
    <property type="molecule type" value="Genomic_DNA"/>
</dbReference>
<gene>
    <name evidence="1" type="ORF">MML48_1g05758</name>
</gene>
<comment type="caution">
    <text evidence="1">The sequence shown here is derived from an EMBL/GenBank/DDBJ whole genome shotgun (WGS) entry which is preliminary data.</text>
</comment>
<reference evidence="1" key="1">
    <citation type="submission" date="2022-04" db="EMBL/GenBank/DDBJ databases">
        <title>Chromosome-scale genome assembly of Holotrichia oblita Faldermann.</title>
        <authorList>
            <person name="Rongchong L."/>
        </authorList>
    </citation>
    <scope>NUCLEOTIDE SEQUENCE</scope>
    <source>
        <strain evidence="1">81SQS9</strain>
    </source>
</reference>
<keyword evidence="1" id="KW-0371">Homeobox</keyword>
<accession>A0ACB9TXD2</accession>
<dbReference type="Proteomes" id="UP001056778">
    <property type="component" value="Chromosome 1"/>
</dbReference>
<evidence type="ECO:0000313" key="2">
    <source>
        <dbReference type="Proteomes" id="UP001056778"/>
    </source>
</evidence>
<name>A0ACB9TXD2_HOLOL</name>
<proteinExistence type="predicted"/>
<keyword evidence="2" id="KW-1185">Reference proteome</keyword>
<sequence>MNSLPMQRYMQELRQLYNANYTDEQIIEYIFQDKKIQHYEHLYRSRDKSRESKRPTTCLDDKNIHTKPFDLYKPPKKKPYERLIVNMDKYKPLKTELLRSFSEFSLDFDVFNHKPGEAPTEPPPYHIDFWNVTCKVHYPPDD</sequence>
<organism evidence="1 2">
    <name type="scientific">Holotrichia oblita</name>
    <name type="common">Chafer beetle</name>
    <dbReference type="NCBI Taxonomy" id="644536"/>
    <lineage>
        <taxon>Eukaryota</taxon>
        <taxon>Metazoa</taxon>
        <taxon>Ecdysozoa</taxon>
        <taxon>Arthropoda</taxon>
        <taxon>Hexapoda</taxon>
        <taxon>Insecta</taxon>
        <taxon>Pterygota</taxon>
        <taxon>Neoptera</taxon>
        <taxon>Endopterygota</taxon>
        <taxon>Coleoptera</taxon>
        <taxon>Polyphaga</taxon>
        <taxon>Scarabaeiformia</taxon>
        <taxon>Scarabaeidae</taxon>
        <taxon>Melolonthinae</taxon>
        <taxon>Holotrichia</taxon>
    </lineage>
</organism>
<protein>
    <submittedName>
        <fullName evidence="1">Homeobox protein six</fullName>
    </submittedName>
</protein>
<keyword evidence="1" id="KW-0238">DNA-binding</keyword>
<evidence type="ECO:0000313" key="1">
    <source>
        <dbReference type="EMBL" id="KAI4471419.1"/>
    </source>
</evidence>